<comment type="function">
    <text evidence="15">Component of the sulfite reductase complex that catalyzes the 6-electron reduction of sulfite to sulfide. This is one of several activities required for the biosynthesis of L-cysteine from sulfate.</text>
</comment>
<evidence type="ECO:0000313" key="19">
    <source>
        <dbReference type="EMBL" id="GFE83564.1"/>
    </source>
</evidence>
<comment type="pathway">
    <text evidence="3">Sulfur metabolism; hydrogen sulfide biosynthesis; hydrogen sulfide from sulfite (NADPH route): step 1/1.</text>
</comment>
<sequence length="585" mass="64114">MDAVHKNDLSTPVEQLHSNEQLKLRSRYLRGTLEHSLADPVSASIAADDALLTKFFGVYQQDDRDLREERRVSRLEPLYQFMVRVRLPGGICTAEQWLALDAQARATANGELRLTTRQTFQFHGVLKHNLSRHLQGLVAAGLDTIAACGDDNRNVICTANPLFSQAHAQATLTAKKLSERLMPRTGAYREVLLQERAQQAPPENEEPLYGPTYLPRKFKIAIAVPPCNDVDIYAHDLGFVAIVEQGVIVGYNVLVGGGMGMTHKVPATFPRLSSAAGFCDAADIGEVAEHTMCIQRDFGDRLDRAHARFKYTIEDRGVEWFKEELARRLGKPLLPARDFQFESNGDQYGWRQGEDGRWHGTLFIRNGRIADAPGAPLMSTLREIARQVPVTFALTTNQNVALAGVAEADRARIDDLLRAGGLHGIADPIALERNAMACVALPTCGLAMAESERYLPSLLGKLDVIVNELGLAATPITIRMSGCPNGCSRPFLAAIGLVGKAPGKYNLYLGGTVRGERLNALHRENIGEQQILDTLRPLLAAYASERLAGECFGDFLVRTGVVPLMLDGRRFQLTQPPGVAGSARP</sequence>
<evidence type="ECO:0000256" key="2">
    <source>
        <dbReference type="ARBA" id="ARBA00001966"/>
    </source>
</evidence>
<dbReference type="GO" id="GO:0019344">
    <property type="term" value="P:cysteine biosynthetic process"/>
    <property type="evidence" value="ECO:0007669"/>
    <property type="project" value="UniProtKB-KW"/>
</dbReference>
<evidence type="ECO:0000256" key="10">
    <source>
        <dbReference type="ARBA" id="ARBA00023002"/>
    </source>
</evidence>
<dbReference type="GO" id="GO:0009337">
    <property type="term" value="C:sulfite reductase complex (NADPH)"/>
    <property type="evidence" value="ECO:0007669"/>
    <property type="project" value="TreeGrafter"/>
</dbReference>
<gene>
    <name evidence="19" type="primary">cysI_2</name>
    <name evidence="19" type="ORF">GCM10011487_55640</name>
</gene>
<dbReference type="FunFam" id="3.30.413.10:FF:000003">
    <property type="entry name" value="Sulfite reductase [NADPH] hemoprotein beta-component"/>
    <property type="match status" value="1"/>
</dbReference>
<evidence type="ECO:0000256" key="3">
    <source>
        <dbReference type="ARBA" id="ARBA00004774"/>
    </source>
</evidence>
<dbReference type="PRINTS" id="PR00397">
    <property type="entry name" value="SIROHAEM"/>
</dbReference>
<name>A0A829YJL3_9GAMM</name>
<feature type="domain" description="Nitrite/Sulfite reductase ferredoxin-like" evidence="18">
    <location>
        <begin position="352"/>
        <end position="419"/>
    </location>
</feature>
<evidence type="ECO:0000313" key="20">
    <source>
        <dbReference type="Proteomes" id="UP000445000"/>
    </source>
</evidence>
<dbReference type="AlphaFoldDB" id="A0A829YJL3"/>
<dbReference type="GO" id="GO:0046872">
    <property type="term" value="F:metal ion binding"/>
    <property type="evidence" value="ECO:0007669"/>
    <property type="project" value="UniProtKB-KW"/>
</dbReference>
<evidence type="ECO:0000256" key="15">
    <source>
        <dbReference type="ARBA" id="ARBA00057160"/>
    </source>
</evidence>
<dbReference type="GO" id="GO:0050311">
    <property type="term" value="F:sulfite reductase (ferredoxin) activity"/>
    <property type="evidence" value="ECO:0007669"/>
    <property type="project" value="TreeGrafter"/>
</dbReference>
<evidence type="ECO:0000256" key="1">
    <source>
        <dbReference type="ARBA" id="ARBA00001929"/>
    </source>
</evidence>
<dbReference type="RefSeq" id="WP_161815170.1">
    <property type="nucleotide sequence ID" value="NZ_BLJN01000006.1"/>
</dbReference>
<proteinExistence type="inferred from homology"/>
<comment type="subunit">
    <text evidence="16">Alpha(8)-beta(8). The alpha component is a flavoprotein, the beta component is a hemoprotein.</text>
</comment>
<keyword evidence="11" id="KW-0408">Iron</keyword>
<dbReference type="Pfam" id="PF03460">
    <property type="entry name" value="NIR_SIR_ferr"/>
    <property type="match status" value="2"/>
</dbReference>
<comment type="cofactor">
    <cofactor evidence="2">
        <name>[4Fe-4S] cluster</name>
        <dbReference type="ChEBI" id="CHEBI:49883"/>
    </cofactor>
</comment>
<dbReference type="GO" id="GO:0000103">
    <property type="term" value="P:sulfate assimilation"/>
    <property type="evidence" value="ECO:0007669"/>
    <property type="project" value="UniProtKB-ARBA"/>
</dbReference>
<evidence type="ECO:0000256" key="14">
    <source>
        <dbReference type="ARBA" id="ARBA00052219"/>
    </source>
</evidence>
<evidence type="ECO:0000256" key="16">
    <source>
        <dbReference type="ARBA" id="ARBA00062253"/>
    </source>
</evidence>
<dbReference type="PANTHER" id="PTHR11493">
    <property type="entry name" value="SULFITE REDUCTASE [NADPH] SUBUNIT BETA-RELATED"/>
    <property type="match status" value="1"/>
</dbReference>
<comment type="similarity">
    <text evidence="4">Belongs to the nitrite and sulfite reductase 4Fe-4S domain family.</text>
</comment>
<dbReference type="GO" id="GO:0004783">
    <property type="term" value="F:sulfite reductase (NADPH) activity"/>
    <property type="evidence" value="ECO:0007669"/>
    <property type="project" value="UniProtKB-EC"/>
</dbReference>
<evidence type="ECO:0000256" key="11">
    <source>
        <dbReference type="ARBA" id="ARBA00023004"/>
    </source>
</evidence>
<dbReference type="SUPFAM" id="SSF55124">
    <property type="entry name" value="Nitrite/Sulfite reductase N-terminal domain-like"/>
    <property type="match status" value="2"/>
</dbReference>
<dbReference type="InterPro" id="IPR045854">
    <property type="entry name" value="NO2/SO3_Rdtase_4Fe4S_sf"/>
</dbReference>
<dbReference type="InterPro" id="IPR006066">
    <property type="entry name" value="NO2/SO3_Rdtase_FeS/sirohaem_BS"/>
</dbReference>
<accession>A0A829YJL3</accession>
<reference evidence="20" key="1">
    <citation type="submission" date="2020-01" db="EMBL/GenBank/DDBJ databases">
        <title>'Steroidobacter agaridevorans' sp. nov., agar-degrading bacteria isolated from rhizosphere soils.</title>
        <authorList>
            <person name="Ikenaga M."/>
            <person name="Kataoka M."/>
            <person name="Murouchi A."/>
            <person name="Katsuragi S."/>
            <person name="Sakai M."/>
        </authorList>
    </citation>
    <scope>NUCLEOTIDE SEQUENCE [LARGE SCALE GENOMIC DNA]</scope>
    <source>
        <strain evidence="20">YU21-B</strain>
    </source>
</reference>
<keyword evidence="12" id="KW-0411">Iron-sulfur</keyword>
<evidence type="ECO:0000256" key="13">
    <source>
        <dbReference type="ARBA" id="ARBA00023192"/>
    </source>
</evidence>
<dbReference type="EC" id="1.8.1.2" evidence="5"/>
<keyword evidence="13" id="KW-0198">Cysteine biosynthesis</keyword>
<dbReference type="SUPFAM" id="SSF56014">
    <property type="entry name" value="Nitrite and sulphite reductase 4Fe-4S domain-like"/>
    <property type="match status" value="2"/>
</dbReference>
<keyword evidence="7" id="KW-0349">Heme</keyword>
<keyword evidence="13" id="KW-0028">Amino-acid biosynthesis</keyword>
<dbReference type="PANTHER" id="PTHR11493:SF47">
    <property type="entry name" value="SULFITE REDUCTASE [NADPH] SUBUNIT BETA"/>
    <property type="match status" value="1"/>
</dbReference>
<feature type="domain" description="Nitrite/Sulfite reductase ferredoxin-like" evidence="18">
    <location>
        <begin position="80"/>
        <end position="137"/>
    </location>
</feature>
<dbReference type="GO" id="GO:0051539">
    <property type="term" value="F:4 iron, 4 sulfur cluster binding"/>
    <property type="evidence" value="ECO:0007669"/>
    <property type="project" value="UniProtKB-KW"/>
</dbReference>
<dbReference type="Pfam" id="PF01077">
    <property type="entry name" value="NIR_SIR"/>
    <property type="match status" value="1"/>
</dbReference>
<keyword evidence="20" id="KW-1185">Reference proteome</keyword>
<evidence type="ECO:0000259" key="18">
    <source>
        <dbReference type="Pfam" id="PF03460"/>
    </source>
</evidence>
<protein>
    <recommendedName>
        <fullName evidence="5">assimilatory sulfite reductase (NADPH)</fullName>
        <ecNumber evidence="5">1.8.1.2</ecNumber>
    </recommendedName>
</protein>
<organism evidence="19 20">
    <name type="scientific">Steroidobacter agaridevorans</name>
    <dbReference type="NCBI Taxonomy" id="2695856"/>
    <lineage>
        <taxon>Bacteria</taxon>
        <taxon>Pseudomonadati</taxon>
        <taxon>Pseudomonadota</taxon>
        <taxon>Gammaproteobacteria</taxon>
        <taxon>Steroidobacterales</taxon>
        <taxon>Steroidobacteraceae</taxon>
        <taxon>Steroidobacter</taxon>
    </lineage>
</organism>
<dbReference type="InterPro" id="IPR005117">
    <property type="entry name" value="NiRdtase/SiRdtase_haem-b_fer"/>
</dbReference>
<evidence type="ECO:0000256" key="4">
    <source>
        <dbReference type="ARBA" id="ARBA00010429"/>
    </source>
</evidence>
<dbReference type="Proteomes" id="UP000445000">
    <property type="component" value="Unassembled WGS sequence"/>
</dbReference>
<dbReference type="Gene3D" id="3.30.413.10">
    <property type="entry name" value="Sulfite Reductase Hemoprotein, domain 1"/>
    <property type="match status" value="2"/>
</dbReference>
<evidence type="ECO:0000256" key="9">
    <source>
        <dbReference type="ARBA" id="ARBA00022857"/>
    </source>
</evidence>
<keyword evidence="6" id="KW-0004">4Fe-4S</keyword>
<dbReference type="InterPro" id="IPR006067">
    <property type="entry name" value="NO2/SO3_Rdtase_4Fe4S_dom"/>
</dbReference>
<feature type="domain" description="Nitrite/sulphite reductase 4Fe-4S" evidence="17">
    <location>
        <begin position="178"/>
        <end position="332"/>
    </location>
</feature>
<comment type="catalytic activity">
    <reaction evidence="14">
        <text>hydrogen sulfide + 3 NADP(+) + 3 H2O = sulfite + 3 NADPH + 4 H(+)</text>
        <dbReference type="Rhea" id="RHEA:13801"/>
        <dbReference type="ChEBI" id="CHEBI:15377"/>
        <dbReference type="ChEBI" id="CHEBI:15378"/>
        <dbReference type="ChEBI" id="CHEBI:17359"/>
        <dbReference type="ChEBI" id="CHEBI:29919"/>
        <dbReference type="ChEBI" id="CHEBI:57783"/>
        <dbReference type="ChEBI" id="CHEBI:58349"/>
        <dbReference type="EC" id="1.8.1.2"/>
    </reaction>
</comment>
<comment type="caution">
    <text evidence="19">The sequence shown here is derived from an EMBL/GenBank/DDBJ whole genome shotgun (WGS) entry which is preliminary data.</text>
</comment>
<evidence type="ECO:0000259" key="17">
    <source>
        <dbReference type="Pfam" id="PF01077"/>
    </source>
</evidence>
<dbReference type="InterPro" id="IPR045169">
    <property type="entry name" value="NO2/SO3_Rdtase_4Fe4S_prot"/>
</dbReference>
<evidence type="ECO:0000256" key="12">
    <source>
        <dbReference type="ARBA" id="ARBA00023014"/>
    </source>
</evidence>
<dbReference type="GO" id="GO:0020037">
    <property type="term" value="F:heme binding"/>
    <property type="evidence" value="ECO:0007669"/>
    <property type="project" value="InterPro"/>
</dbReference>
<evidence type="ECO:0000256" key="7">
    <source>
        <dbReference type="ARBA" id="ARBA00022617"/>
    </source>
</evidence>
<dbReference type="NCBIfam" id="NF010029">
    <property type="entry name" value="PRK13504.1"/>
    <property type="match status" value="1"/>
</dbReference>
<dbReference type="InterPro" id="IPR036136">
    <property type="entry name" value="Nit/Sulf_reduc_fer-like_dom_sf"/>
</dbReference>
<evidence type="ECO:0000256" key="8">
    <source>
        <dbReference type="ARBA" id="ARBA00022723"/>
    </source>
</evidence>
<evidence type="ECO:0000256" key="5">
    <source>
        <dbReference type="ARBA" id="ARBA00012604"/>
    </source>
</evidence>
<keyword evidence="10" id="KW-0560">Oxidoreductase</keyword>
<comment type="cofactor">
    <cofactor evidence="1">
        <name>siroheme</name>
        <dbReference type="ChEBI" id="CHEBI:60052"/>
    </cofactor>
</comment>
<keyword evidence="9" id="KW-0521">NADP</keyword>
<evidence type="ECO:0000256" key="6">
    <source>
        <dbReference type="ARBA" id="ARBA00022485"/>
    </source>
</evidence>
<dbReference type="EMBL" id="BLJN01000006">
    <property type="protein sequence ID" value="GFE83564.1"/>
    <property type="molecule type" value="Genomic_DNA"/>
</dbReference>
<keyword evidence="8" id="KW-0479">Metal-binding</keyword>